<keyword evidence="4 12" id="KW-0245">EGF-like domain</keyword>
<dbReference type="Gene3D" id="2.10.25.10">
    <property type="entry name" value="Laminin"/>
    <property type="match status" value="1"/>
</dbReference>
<evidence type="ECO:0000256" key="2">
    <source>
        <dbReference type="ARBA" id="ARBA00004613"/>
    </source>
</evidence>
<evidence type="ECO:0000256" key="6">
    <source>
        <dbReference type="ARBA" id="ARBA00022729"/>
    </source>
</evidence>
<evidence type="ECO:0000313" key="15">
    <source>
        <dbReference type="Ensembl" id="ENSMALP00000000578.1"/>
    </source>
</evidence>
<comment type="caution">
    <text evidence="12">Lacks conserved residue(s) required for the propagation of feature annotation.</text>
</comment>
<keyword evidence="6" id="KW-0732">Signal</keyword>
<evidence type="ECO:0000256" key="5">
    <source>
        <dbReference type="ARBA" id="ARBA00022692"/>
    </source>
</evidence>
<dbReference type="GO" id="GO:0005154">
    <property type="term" value="F:epidermal growth factor receptor binding"/>
    <property type="evidence" value="ECO:0007669"/>
    <property type="project" value="TreeGrafter"/>
</dbReference>
<dbReference type="GO" id="GO:0008083">
    <property type="term" value="F:growth factor activity"/>
    <property type="evidence" value="ECO:0007669"/>
    <property type="project" value="UniProtKB-KW"/>
</dbReference>
<evidence type="ECO:0000256" key="8">
    <source>
        <dbReference type="ARBA" id="ARBA00023030"/>
    </source>
</evidence>
<feature type="transmembrane region" description="Helical" evidence="13">
    <location>
        <begin position="59"/>
        <end position="78"/>
    </location>
</feature>
<accession>A0A3Q3IAS6</accession>
<evidence type="ECO:0000256" key="13">
    <source>
        <dbReference type="SAM" id="Phobius"/>
    </source>
</evidence>
<protein>
    <recommendedName>
        <fullName evidence="14">EGF-like domain-containing protein</fullName>
    </recommendedName>
</protein>
<reference evidence="15" key="1">
    <citation type="submission" date="2025-08" db="UniProtKB">
        <authorList>
            <consortium name="Ensembl"/>
        </authorList>
    </citation>
    <scope>IDENTIFICATION</scope>
</reference>
<evidence type="ECO:0000256" key="12">
    <source>
        <dbReference type="PROSITE-ProRule" id="PRU00076"/>
    </source>
</evidence>
<dbReference type="PROSITE" id="PS01186">
    <property type="entry name" value="EGF_2"/>
    <property type="match status" value="1"/>
</dbReference>
<keyword evidence="11" id="KW-0325">Glycoprotein</keyword>
<organism evidence="15 16">
    <name type="scientific">Monopterus albus</name>
    <name type="common">Swamp eel</name>
    <dbReference type="NCBI Taxonomy" id="43700"/>
    <lineage>
        <taxon>Eukaryota</taxon>
        <taxon>Metazoa</taxon>
        <taxon>Chordata</taxon>
        <taxon>Craniata</taxon>
        <taxon>Vertebrata</taxon>
        <taxon>Euteleostomi</taxon>
        <taxon>Actinopterygii</taxon>
        <taxon>Neopterygii</taxon>
        <taxon>Teleostei</taxon>
        <taxon>Neoteleostei</taxon>
        <taxon>Acanthomorphata</taxon>
        <taxon>Anabantaria</taxon>
        <taxon>Synbranchiformes</taxon>
        <taxon>Synbranchidae</taxon>
        <taxon>Monopterus</taxon>
    </lineage>
</organism>
<dbReference type="SUPFAM" id="SSF57196">
    <property type="entry name" value="EGF/Laminin"/>
    <property type="match status" value="1"/>
</dbReference>
<evidence type="ECO:0000256" key="4">
    <source>
        <dbReference type="ARBA" id="ARBA00022536"/>
    </source>
</evidence>
<evidence type="ECO:0000259" key="14">
    <source>
        <dbReference type="PROSITE" id="PS50026"/>
    </source>
</evidence>
<feature type="transmembrane region" description="Helical" evidence="13">
    <location>
        <begin position="165"/>
        <end position="187"/>
    </location>
</feature>
<sequence>MSLSPHPDRRIGFLSLEVSPAPLPNGYFEESEAALIHLPVRPPSLGPVRQPPVATEMRNSTASALLSLVGVMLLWPYVLAKSVSSVQLTADRASLSTGQEEERPHVMKRSTQSCNSTFDNYCLNNGQCMLLVDINEHHCKCEGGFYGSRCDKMELVTQPMAEGQIVATVFCVTLLIIGLAGALYLCYKWYKKNRFLRQQKQQGYKGVPAV</sequence>
<evidence type="ECO:0000256" key="9">
    <source>
        <dbReference type="ARBA" id="ARBA00023136"/>
    </source>
</evidence>
<keyword evidence="3" id="KW-0964">Secreted</keyword>
<evidence type="ECO:0000256" key="3">
    <source>
        <dbReference type="ARBA" id="ARBA00022525"/>
    </source>
</evidence>
<dbReference type="InterPro" id="IPR000742">
    <property type="entry name" value="EGF"/>
</dbReference>
<keyword evidence="16" id="KW-1185">Reference proteome</keyword>
<dbReference type="GeneID" id="109956573"/>
<proteinExistence type="predicted"/>
<dbReference type="GO" id="GO:0016020">
    <property type="term" value="C:membrane"/>
    <property type="evidence" value="ECO:0007669"/>
    <property type="project" value="UniProtKB-SubCell"/>
</dbReference>
<dbReference type="GO" id="GO:0045840">
    <property type="term" value="P:positive regulation of mitotic nuclear division"/>
    <property type="evidence" value="ECO:0007669"/>
    <property type="project" value="TreeGrafter"/>
</dbReference>
<dbReference type="RefSeq" id="XP_020449471.1">
    <property type="nucleotide sequence ID" value="XM_020593815.1"/>
</dbReference>
<dbReference type="GO" id="GO:0007173">
    <property type="term" value="P:epidermal growth factor receptor signaling pathway"/>
    <property type="evidence" value="ECO:0007669"/>
    <property type="project" value="TreeGrafter"/>
</dbReference>
<dbReference type="GO" id="GO:0008284">
    <property type="term" value="P:positive regulation of cell population proliferation"/>
    <property type="evidence" value="ECO:0007669"/>
    <property type="project" value="TreeGrafter"/>
</dbReference>
<evidence type="ECO:0000256" key="7">
    <source>
        <dbReference type="ARBA" id="ARBA00022989"/>
    </source>
</evidence>
<name>A0A3Q3IAS6_MONAL</name>
<feature type="disulfide bond" evidence="12">
    <location>
        <begin position="122"/>
        <end position="139"/>
    </location>
</feature>
<evidence type="ECO:0000313" key="16">
    <source>
        <dbReference type="Proteomes" id="UP000261600"/>
    </source>
</evidence>
<evidence type="ECO:0000256" key="10">
    <source>
        <dbReference type="ARBA" id="ARBA00023157"/>
    </source>
</evidence>
<dbReference type="Proteomes" id="UP000261600">
    <property type="component" value="Unplaced"/>
</dbReference>
<dbReference type="PANTHER" id="PTHR10740">
    <property type="entry name" value="TRANSFORMING GROWTH FACTOR ALPHA"/>
    <property type="match status" value="1"/>
</dbReference>
<dbReference type="PROSITE" id="PS50026">
    <property type="entry name" value="EGF_3"/>
    <property type="match status" value="1"/>
</dbReference>
<keyword evidence="5 13" id="KW-0812">Transmembrane</keyword>
<reference evidence="15" key="2">
    <citation type="submission" date="2025-09" db="UniProtKB">
        <authorList>
            <consortium name="Ensembl"/>
        </authorList>
    </citation>
    <scope>IDENTIFICATION</scope>
</reference>
<keyword evidence="7 13" id="KW-1133">Transmembrane helix</keyword>
<keyword evidence="8" id="KW-0339">Growth factor</keyword>
<dbReference type="PROSITE" id="PS00022">
    <property type="entry name" value="EGF_1"/>
    <property type="match status" value="1"/>
</dbReference>
<keyword evidence="10 12" id="KW-1015">Disulfide bond</keyword>
<feature type="disulfide bond" evidence="12">
    <location>
        <begin position="141"/>
        <end position="150"/>
    </location>
</feature>
<dbReference type="PANTHER" id="PTHR10740:SF11">
    <property type="entry name" value="PROEPIREGULIN"/>
    <property type="match status" value="1"/>
</dbReference>
<dbReference type="CDD" id="cd00054">
    <property type="entry name" value="EGF_CA"/>
    <property type="match status" value="1"/>
</dbReference>
<dbReference type="Ensembl" id="ENSMALT00000000613.1">
    <property type="protein sequence ID" value="ENSMALP00000000578.1"/>
    <property type="gene ID" value="ENSMALG00000000467.1"/>
</dbReference>
<dbReference type="GO" id="GO:0005615">
    <property type="term" value="C:extracellular space"/>
    <property type="evidence" value="ECO:0007669"/>
    <property type="project" value="TreeGrafter"/>
</dbReference>
<keyword evidence="9 13" id="KW-0472">Membrane</keyword>
<evidence type="ECO:0000256" key="1">
    <source>
        <dbReference type="ARBA" id="ARBA00004479"/>
    </source>
</evidence>
<comment type="subcellular location">
    <subcellularLocation>
        <location evidence="1">Membrane</location>
        <topology evidence="1">Single-pass type I membrane protein</topology>
    </subcellularLocation>
    <subcellularLocation>
        <location evidence="2">Secreted</location>
    </subcellularLocation>
</comment>
<feature type="domain" description="EGF-like" evidence="14">
    <location>
        <begin position="110"/>
        <end position="151"/>
    </location>
</feature>
<dbReference type="AlphaFoldDB" id="A0A3Q3IAS6"/>
<evidence type="ECO:0000256" key="11">
    <source>
        <dbReference type="ARBA" id="ARBA00023180"/>
    </source>
</evidence>